<dbReference type="AlphaFoldDB" id="A0A0F9L7D8"/>
<dbReference type="PANTHER" id="PTHR33877:SF2">
    <property type="entry name" value="OS07G0170200 PROTEIN"/>
    <property type="match status" value="1"/>
</dbReference>
<dbReference type="PANTHER" id="PTHR33877">
    <property type="entry name" value="SLL1193 PROTEIN"/>
    <property type="match status" value="1"/>
</dbReference>
<dbReference type="InterPro" id="IPR052892">
    <property type="entry name" value="NA-targeting_endonuclease"/>
</dbReference>
<dbReference type="InterPro" id="IPR002711">
    <property type="entry name" value="HNH"/>
</dbReference>
<sequence>MYSGCIILNGDYSYLNTVSWQKAIRLFVKGKASVLKYTEISIKTAENAVMKIPAVMKLIKIIRTIYRTRVPFSKKNIMIRDNFTCQYCGVKKNRLTIDHVIPVSRSGKSSFENCVAACKDCNSKKGSKLPSEARMYLKKKPFAPTISEFTRIRATKSGIFDLLKDLGVY</sequence>
<comment type="caution">
    <text evidence="2">The sequence shown here is derived from an EMBL/GenBank/DDBJ whole genome shotgun (WGS) entry which is preliminary data.</text>
</comment>
<dbReference type="GO" id="GO:0004519">
    <property type="term" value="F:endonuclease activity"/>
    <property type="evidence" value="ECO:0007669"/>
    <property type="project" value="InterPro"/>
</dbReference>
<gene>
    <name evidence="2" type="ORF">LCGC14_1249530</name>
</gene>
<dbReference type="EMBL" id="LAZR01006829">
    <property type="protein sequence ID" value="KKM89363.1"/>
    <property type="molecule type" value="Genomic_DNA"/>
</dbReference>
<evidence type="ECO:0000313" key="2">
    <source>
        <dbReference type="EMBL" id="KKM89363.1"/>
    </source>
</evidence>
<dbReference type="Gene3D" id="1.10.30.50">
    <property type="match status" value="1"/>
</dbReference>
<organism evidence="2">
    <name type="scientific">marine sediment metagenome</name>
    <dbReference type="NCBI Taxonomy" id="412755"/>
    <lineage>
        <taxon>unclassified sequences</taxon>
        <taxon>metagenomes</taxon>
        <taxon>ecological metagenomes</taxon>
    </lineage>
</organism>
<protein>
    <recommendedName>
        <fullName evidence="1">HNH nuclease domain-containing protein</fullName>
    </recommendedName>
</protein>
<accession>A0A0F9L7D8</accession>
<name>A0A0F9L7D8_9ZZZZ</name>
<dbReference type="Pfam" id="PF01844">
    <property type="entry name" value="HNH"/>
    <property type="match status" value="1"/>
</dbReference>
<dbReference type="CDD" id="cd00085">
    <property type="entry name" value="HNHc"/>
    <property type="match status" value="1"/>
</dbReference>
<feature type="domain" description="HNH nuclease" evidence="1">
    <location>
        <begin position="72"/>
        <end position="123"/>
    </location>
</feature>
<reference evidence="2" key="1">
    <citation type="journal article" date="2015" name="Nature">
        <title>Complex archaea that bridge the gap between prokaryotes and eukaryotes.</title>
        <authorList>
            <person name="Spang A."/>
            <person name="Saw J.H."/>
            <person name="Jorgensen S.L."/>
            <person name="Zaremba-Niedzwiedzka K."/>
            <person name="Martijn J."/>
            <person name="Lind A.E."/>
            <person name="van Eijk R."/>
            <person name="Schleper C."/>
            <person name="Guy L."/>
            <person name="Ettema T.J."/>
        </authorList>
    </citation>
    <scope>NUCLEOTIDE SEQUENCE</scope>
</reference>
<dbReference type="InterPro" id="IPR003615">
    <property type="entry name" value="HNH_nuc"/>
</dbReference>
<dbReference type="GO" id="GO:0003676">
    <property type="term" value="F:nucleic acid binding"/>
    <property type="evidence" value="ECO:0007669"/>
    <property type="project" value="InterPro"/>
</dbReference>
<evidence type="ECO:0000259" key="1">
    <source>
        <dbReference type="SMART" id="SM00507"/>
    </source>
</evidence>
<dbReference type="SMART" id="SM00507">
    <property type="entry name" value="HNHc"/>
    <property type="match status" value="1"/>
</dbReference>
<proteinExistence type="predicted"/>
<dbReference type="GO" id="GO:0008270">
    <property type="term" value="F:zinc ion binding"/>
    <property type="evidence" value="ECO:0007669"/>
    <property type="project" value="InterPro"/>
</dbReference>